<dbReference type="SUPFAM" id="SSF103473">
    <property type="entry name" value="MFS general substrate transporter"/>
    <property type="match status" value="1"/>
</dbReference>
<protein>
    <submittedName>
        <fullName evidence="8">Uncharacterized MFS-type transporter</fullName>
    </submittedName>
</protein>
<dbReference type="Pfam" id="PF05977">
    <property type="entry name" value="MFS_3"/>
    <property type="match status" value="1"/>
</dbReference>
<proteinExistence type="predicted"/>
<evidence type="ECO:0000256" key="4">
    <source>
        <dbReference type="ARBA" id="ARBA00022692"/>
    </source>
</evidence>
<evidence type="ECO:0000256" key="1">
    <source>
        <dbReference type="ARBA" id="ARBA00004651"/>
    </source>
</evidence>
<keyword evidence="3" id="KW-1003">Cell membrane</keyword>
<keyword evidence="4 7" id="KW-0812">Transmembrane</keyword>
<evidence type="ECO:0000256" key="3">
    <source>
        <dbReference type="ARBA" id="ARBA00022475"/>
    </source>
</evidence>
<sequence length="84" mass="9199">MVALMQTATSLPVFLVGLPAGVLADIVDRRRLLLFWQGWMLVAATVLGVLTFLGATTPWLLLFLTFMLGLGSAMNAPTWQDNYT</sequence>
<keyword evidence="5 7" id="KW-1133">Transmembrane helix</keyword>
<reference evidence="8" key="1">
    <citation type="submission" date="2020-02" db="EMBL/GenBank/DDBJ databases">
        <authorList>
            <person name="Meier V. D."/>
        </authorList>
    </citation>
    <scope>NUCLEOTIDE SEQUENCE</scope>
    <source>
        <strain evidence="8">AVDCRST_MAG92</strain>
    </source>
</reference>
<dbReference type="Gene3D" id="1.20.1250.20">
    <property type="entry name" value="MFS general substrate transporter like domains"/>
    <property type="match status" value="1"/>
</dbReference>
<evidence type="ECO:0000256" key="2">
    <source>
        <dbReference type="ARBA" id="ARBA00022448"/>
    </source>
</evidence>
<organism evidence="8">
    <name type="scientific">uncultured Coleofasciculus sp</name>
    <dbReference type="NCBI Taxonomy" id="1267456"/>
    <lineage>
        <taxon>Bacteria</taxon>
        <taxon>Bacillati</taxon>
        <taxon>Cyanobacteriota</taxon>
        <taxon>Cyanophyceae</taxon>
        <taxon>Coleofasciculales</taxon>
        <taxon>Coleofasciculaceae</taxon>
        <taxon>Coleofasciculus</taxon>
        <taxon>environmental samples</taxon>
    </lineage>
</organism>
<name>A0A6J4J9L4_9CYAN</name>
<dbReference type="AlphaFoldDB" id="A0A6J4J9L4"/>
<accession>A0A6J4J9L4</accession>
<evidence type="ECO:0000256" key="5">
    <source>
        <dbReference type="ARBA" id="ARBA00022989"/>
    </source>
</evidence>
<dbReference type="GO" id="GO:0005886">
    <property type="term" value="C:plasma membrane"/>
    <property type="evidence" value="ECO:0007669"/>
    <property type="project" value="UniProtKB-SubCell"/>
</dbReference>
<evidence type="ECO:0000256" key="7">
    <source>
        <dbReference type="SAM" id="Phobius"/>
    </source>
</evidence>
<feature type="transmembrane region" description="Helical" evidence="7">
    <location>
        <begin position="60"/>
        <end position="79"/>
    </location>
</feature>
<keyword evidence="6 7" id="KW-0472">Membrane</keyword>
<keyword evidence="2" id="KW-0813">Transport</keyword>
<comment type="subcellular location">
    <subcellularLocation>
        <location evidence="1">Cell membrane</location>
        <topology evidence="1">Multi-pass membrane protein</topology>
    </subcellularLocation>
</comment>
<feature type="transmembrane region" description="Helical" evidence="7">
    <location>
        <begin position="34"/>
        <end position="53"/>
    </location>
</feature>
<dbReference type="InterPro" id="IPR010290">
    <property type="entry name" value="TM_effector"/>
</dbReference>
<evidence type="ECO:0000256" key="6">
    <source>
        <dbReference type="ARBA" id="ARBA00023136"/>
    </source>
</evidence>
<dbReference type="PANTHER" id="PTHR23513:SF11">
    <property type="entry name" value="STAPHYLOFERRIN A TRANSPORTER"/>
    <property type="match status" value="1"/>
</dbReference>
<gene>
    <name evidence="8" type="ORF">AVDCRST_MAG92-3079</name>
</gene>
<dbReference type="InterPro" id="IPR036259">
    <property type="entry name" value="MFS_trans_sf"/>
</dbReference>
<evidence type="ECO:0000313" key="8">
    <source>
        <dbReference type="EMBL" id="CAA9273172.1"/>
    </source>
</evidence>
<dbReference type="EMBL" id="CADCTM010000507">
    <property type="protein sequence ID" value="CAA9273172.1"/>
    <property type="molecule type" value="Genomic_DNA"/>
</dbReference>
<dbReference type="PANTHER" id="PTHR23513">
    <property type="entry name" value="INTEGRAL MEMBRANE EFFLUX PROTEIN-RELATED"/>
    <property type="match status" value="1"/>
</dbReference>